<proteinExistence type="predicted"/>
<evidence type="ECO:0000313" key="1">
    <source>
        <dbReference type="EnsemblMetazoa" id="GPAI043033-PA"/>
    </source>
</evidence>
<dbReference type="Proteomes" id="UP000092445">
    <property type="component" value="Unassembled WGS sequence"/>
</dbReference>
<protein>
    <submittedName>
        <fullName evidence="1">Uncharacterized protein</fullName>
    </submittedName>
</protein>
<keyword evidence="2" id="KW-1185">Reference proteome</keyword>
<dbReference type="AlphaFoldDB" id="A0A1B0AEC1"/>
<organism evidence="1 2">
    <name type="scientific">Glossina pallidipes</name>
    <name type="common">Tsetse fly</name>
    <dbReference type="NCBI Taxonomy" id="7398"/>
    <lineage>
        <taxon>Eukaryota</taxon>
        <taxon>Metazoa</taxon>
        <taxon>Ecdysozoa</taxon>
        <taxon>Arthropoda</taxon>
        <taxon>Hexapoda</taxon>
        <taxon>Insecta</taxon>
        <taxon>Pterygota</taxon>
        <taxon>Neoptera</taxon>
        <taxon>Endopterygota</taxon>
        <taxon>Diptera</taxon>
        <taxon>Brachycera</taxon>
        <taxon>Muscomorpha</taxon>
        <taxon>Hippoboscoidea</taxon>
        <taxon>Glossinidae</taxon>
        <taxon>Glossina</taxon>
    </lineage>
</organism>
<reference evidence="1" key="2">
    <citation type="submission" date="2020-05" db="UniProtKB">
        <authorList>
            <consortium name="EnsemblMetazoa"/>
        </authorList>
    </citation>
    <scope>IDENTIFICATION</scope>
    <source>
        <strain evidence="1">IAEA</strain>
    </source>
</reference>
<dbReference type="VEuPathDB" id="VectorBase:GPAI043033"/>
<name>A0A1B0AEC1_GLOPL</name>
<dbReference type="EnsemblMetazoa" id="GPAI043033-RA">
    <property type="protein sequence ID" value="GPAI043033-PA"/>
    <property type="gene ID" value="GPAI043033"/>
</dbReference>
<accession>A0A1B0AEC1</accession>
<evidence type="ECO:0000313" key="2">
    <source>
        <dbReference type="Proteomes" id="UP000092445"/>
    </source>
</evidence>
<reference evidence="2" key="1">
    <citation type="submission" date="2014-03" db="EMBL/GenBank/DDBJ databases">
        <authorList>
            <person name="Aksoy S."/>
            <person name="Warren W."/>
            <person name="Wilson R.K."/>
        </authorList>
    </citation>
    <scope>NUCLEOTIDE SEQUENCE [LARGE SCALE GENOMIC DNA]</scope>
    <source>
        <strain evidence="2">IAEA</strain>
    </source>
</reference>
<sequence>MNENYYLRTILTVDGFDKINSQPIIPYDHNYEDAINTLTRFGNFSYKLKKLPNLRFLSKYKFFVCVHASIQGCYKSKEKSLINVWFGVDLSLSIGPVVTGFQIQSKLYVNI</sequence>